<dbReference type="PROSITE" id="PS51109">
    <property type="entry name" value="G5"/>
    <property type="match status" value="1"/>
</dbReference>
<keyword evidence="2" id="KW-0812">Transmembrane</keyword>
<comment type="caution">
    <text evidence="4">The sequence shown here is derived from an EMBL/GenBank/DDBJ whole genome shotgun (WGS) entry which is preliminary data.</text>
</comment>
<dbReference type="EMBL" id="JBHLWN010000110">
    <property type="protein sequence ID" value="MFC0216138.1"/>
    <property type="molecule type" value="Genomic_DNA"/>
</dbReference>
<dbReference type="CDD" id="cd14667">
    <property type="entry name" value="3D_containing_proteins"/>
    <property type="match status" value="1"/>
</dbReference>
<proteinExistence type="predicted"/>
<evidence type="ECO:0000256" key="2">
    <source>
        <dbReference type="SAM" id="Phobius"/>
    </source>
</evidence>
<dbReference type="InterPro" id="IPR051933">
    <property type="entry name" value="Resuscitation_pf_RpfB"/>
</dbReference>
<dbReference type="InterPro" id="IPR007137">
    <property type="entry name" value="DUF348"/>
</dbReference>
<keyword evidence="2" id="KW-1133">Transmembrane helix</keyword>
<dbReference type="Gene3D" id="2.40.40.10">
    <property type="entry name" value="RlpA-like domain"/>
    <property type="match status" value="1"/>
</dbReference>
<evidence type="ECO:0000259" key="3">
    <source>
        <dbReference type="PROSITE" id="PS51109"/>
    </source>
</evidence>
<dbReference type="PANTHER" id="PTHR39160:SF4">
    <property type="entry name" value="RESUSCITATION-PROMOTING FACTOR RPFB"/>
    <property type="match status" value="1"/>
</dbReference>
<keyword evidence="2" id="KW-0472">Membrane</keyword>
<dbReference type="SMART" id="SM01208">
    <property type="entry name" value="G5"/>
    <property type="match status" value="1"/>
</dbReference>
<dbReference type="Proteomes" id="UP001589776">
    <property type="component" value="Unassembled WGS sequence"/>
</dbReference>
<dbReference type="InterPro" id="IPR010611">
    <property type="entry name" value="3D_dom"/>
</dbReference>
<evidence type="ECO:0000256" key="1">
    <source>
        <dbReference type="ARBA" id="ARBA00022729"/>
    </source>
</evidence>
<keyword evidence="1" id="KW-0732">Signal</keyword>
<dbReference type="Pfam" id="PF06725">
    <property type="entry name" value="3D"/>
    <property type="match status" value="1"/>
</dbReference>
<dbReference type="Pfam" id="PF07501">
    <property type="entry name" value="G5"/>
    <property type="match status" value="1"/>
</dbReference>
<dbReference type="InterPro" id="IPR011098">
    <property type="entry name" value="G5_dom"/>
</dbReference>
<evidence type="ECO:0000313" key="5">
    <source>
        <dbReference type="Proteomes" id="UP001589776"/>
    </source>
</evidence>
<dbReference type="Pfam" id="PF03990">
    <property type="entry name" value="DUF348"/>
    <property type="match status" value="2"/>
</dbReference>
<dbReference type="Gene3D" id="2.20.230.10">
    <property type="entry name" value="Resuscitation-promoting factor rpfb"/>
    <property type="match status" value="1"/>
</dbReference>
<sequence>MTFALRWKHENLRLTMTLSLLSCAITFMFLVLLYGTATKSVSVVVNGQEQQVKTRAFVLQRLLDEQAITIGAHDRVSADLGAKLTDGMKITIDHAKPIRLTADGETKTVFTTGKTVQSALQELNIALGELDKVVPPLETGISEDASVQVIRVKKEIAEVNEAIAFETEKKNDSTILKGKEKVVQEGKEGVLTKTMEKVYEDGVLVAENVVNLEVAQEKVNKVVAVGTKAPVTVLSASSPDVDAVSKSGKTFNYKQVLNNVSLTAYSAGVASTGKDTDSPGYGKTYTGTTVTEGRTIAVDPKVIPLGWWVYIDGIGFRRAEDIGSAVKGNKIDVYFENESYANRFGTKYGYTVYVIGPKKPSED</sequence>
<dbReference type="InterPro" id="IPR059180">
    <property type="entry name" value="3D_YorM"/>
</dbReference>
<reference evidence="4 5" key="1">
    <citation type="submission" date="2024-09" db="EMBL/GenBank/DDBJ databases">
        <authorList>
            <person name="Sun Q."/>
            <person name="Mori K."/>
        </authorList>
    </citation>
    <scope>NUCLEOTIDE SEQUENCE [LARGE SCALE GENOMIC DNA]</scope>
    <source>
        <strain evidence="4 5">CCM 7759</strain>
    </source>
</reference>
<keyword evidence="5" id="KW-1185">Reference proteome</keyword>
<feature type="domain" description="G5" evidence="3">
    <location>
        <begin position="149"/>
        <end position="229"/>
    </location>
</feature>
<organism evidence="4 5">
    <name type="scientific">Paenibacillus chartarius</name>
    <dbReference type="NCBI Taxonomy" id="747481"/>
    <lineage>
        <taxon>Bacteria</taxon>
        <taxon>Bacillati</taxon>
        <taxon>Bacillota</taxon>
        <taxon>Bacilli</taxon>
        <taxon>Bacillales</taxon>
        <taxon>Paenibacillaceae</taxon>
        <taxon>Paenibacillus</taxon>
    </lineage>
</organism>
<dbReference type="InterPro" id="IPR036908">
    <property type="entry name" value="RlpA-like_sf"/>
</dbReference>
<protein>
    <submittedName>
        <fullName evidence="4">Ubiquitin-like domain-containing protein</fullName>
    </submittedName>
</protein>
<dbReference type="RefSeq" id="WP_377474084.1">
    <property type="nucleotide sequence ID" value="NZ_JBHLWN010000110.1"/>
</dbReference>
<evidence type="ECO:0000313" key="4">
    <source>
        <dbReference type="EMBL" id="MFC0216138.1"/>
    </source>
</evidence>
<feature type="transmembrane region" description="Helical" evidence="2">
    <location>
        <begin position="12"/>
        <end position="34"/>
    </location>
</feature>
<name>A0ABV6DUE5_9BACL</name>
<accession>A0ABV6DUE5</accession>
<dbReference type="SUPFAM" id="SSF50685">
    <property type="entry name" value="Barwin-like endoglucanases"/>
    <property type="match status" value="1"/>
</dbReference>
<gene>
    <name evidence="4" type="ORF">ACFFK0_27460</name>
</gene>
<dbReference type="PANTHER" id="PTHR39160">
    <property type="entry name" value="CELL WALL-BINDING PROTEIN YOCH"/>
    <property type="match status" value="1"/>
</dbReference>